<accession>A0A0F3NN42</accession>
<dbReference type="EMBL" id="LANX01000001">
    <property type="protein sequence ID" value="KJV69480.1"/>
    <property type="molecule type" value="Genomic_DNA"/>
</dbReference>
<dbReference type="Proteomes" id="UP000033562">
    <property type="component" value="Unassembled WGS sequence"/>
</dbReference>
<dbReference type="OrthoDB" id="9800501at2"/>
<dbReference type="PANTHER" id="PTHR35869:SF1">
    <property type="entry name" value="OUTER-MEMBRANE LIPOPROTEIN CARRIER PROTEIN"/>
    <property type="match status" value="1"/>
</dbReference>
<organism evidence="2 3">
    <name type="scientific">Candidatus Neoehrlichia procyonis str. RAC413</name>
    <dbReference type="NCBI Taxonomy" id="1359163"/>
    <lineage>
        <taxon>Bacteria</taxon>
        <taxon>Pseudomonadati</taxon>
        <taxon>Pseudomonadota</taxon>
        <taxon>Alphaproteobacteria</taxon>
        <taxon>Rickettsiales</taxon>
        <taxon>Anaplasmataceae</taxon>
        <taxon>Candidatus Neoehrlichia</taxon>
    </lineage>
</organism>
<name>A0A0F3NN42_9RICK</name>
<evidence type="ECO:0000256" key="1">
    <source>
        <dbReference type="ARBA" id="ARBA00022729"/>
    </source>
</evidence>
<dbReference type="CDD" id="cd16325">
    <property type="entry name" value="LolA"/>
    <property type="match status" value="1"/>
</dbReference>
<proteinExistence type="predicted"/>
<sequence>MRLIISVILAAVAILPNNVIGSAISHNAKCHELFNRILSFKANFTQINPNSIQHGFVIMLKPGFLKWNYYPPTHISIVIKKKVITYYDKELKEYTYAPVNNAILDLLSNNISSIPNINCVNITSYANIETATIKDFNTNSIIKVTFNKIPIAITELSISSPSQQNTIIKFNNIITNQPISKKEFHVELN</sequence>
<keyword evidence="3" id="KW-1185">Reference proteome</keyword>
<evidence type="ECO:0000313" key="3">
    <source>
        <dbReference type="Proteomes" id="UP000033562"/>
    </source>
</evidence>
<comment type="caution">
    <text evidence="2">The sequence shown here is derived from an EMBL/GenBank/DDBJ whole genome shotgun (WGS) entry which is preliminary data.</text>
</comment>
<dbReference type="Gene3D" id="2.50.20.10">
    <property type="entry name" value="Lipoprotein localisation LolA/LolB/LppX"/>
    <property type="match status" value="1"/>
</dbReference>
<dbReference type="PANTHER" id="PTHR35869">
    <property type="entry name" value="OUTER-MEMBRANE LIPOPROTEIN CARRIER PROTEIN"/>
    <property type="match status" value="1"/>
</dbReference>
<keyword evidence="1" id="KW-0732">Signal</keyword>
<reference evidence="2 3" key="1">
    <citation type="submission" date="2015-02" db="EMBL/GenBank/DDBJ databases">
        <title>Genome Sequencing of Rickettsiales.</title>
        <authorList>
            <person name="Daugherty S.C."/>
            <person name="Su Q."/>
            <person name="Abolude K."/>
            <person name="Beier-Sexton M."/>
            <person name="Carlyon J.A."/>
            <person name="Carter R."/>
            <person name="Day N.P."/>
            <person name="Dumler S.J."/>
            <person name="Dyachenko V."/>
            <person name="Godinez A."/>
            <person name="Kurtti T.J."/>
            <person name="Lichay M."/>
            <person name="Mullins K.E."/>
            <person name="Ott S."/>
            <person name="Pappas-Brown V."/>
            <person name="Paris D.H."/>
            <person name="Patel P."/>
            <person name="Richards A.L."/>
            <person name="Sadzewicz L."/>
            <person name="Sears K."/>
            <person name="Seidman D."/>
            <person name="Sengamalay N."/>
            <person name="Stenos J."/>
            <person name="Tallon L.J."/>
            <person name="Vincent G."/>
            <person name="Fraser C.M."/>
            <person name="Munderloh U."/>
            <person name="Dunning-Hotopp J.C."/>
        </authorList>
    </citation>
    <scope>NUCLEOTIDE SEQUENCE [LARGE SCALE GENOMIC DNA]</scope>
    <source>
        <strain evidence="2 3">RAC413</strain>
    </source>
</reference>
<dbReference type="Pfam" id="PF03548">
    <property type="entry name" value="LolA"/>
    <property type="match status" value="1"/>
</dbReference>
<dbReference type="RefSeq" id="WP_045809181.1">
    <property type="nucleotide sequence ID" value="NZ_LANX01000001.1"/>
</dbReference>
<gene>
    <name evidence="2" type="ORF">NLO413_0873</name>
</gene>
<evidence type="ECO:0000313" key="2">
    <source>
        <dbReference type="EMBL" id="KJV69480.1"/>
    </source>
</evidence>
<dbReference type="InterPro" id="IPR004564">
    <property type="entry name" value="OM_lipoprot_carrier_LolA-like"/>
</dbReference>
<dbReference type="STRING" id="1359163.NLO413_0873"/>
<dbReference type="AlphaFoldDB" id="A0A0F3NN42"/>
<protein>
    <submittedName>
        <fullName evidence="2">Outer membrane lipocarrier LolA family protein</fullName>
    </submittedName>
</protein>
<dbReference type="SUPFAM" id="SSF89392">
    <property type="entry name" value="Prokaryotic lipoproteins and lipoprotein localization factors"/>
    <property type="match status" value="1"/>
</dbReference>
<dbReference type="InterPro" id="IPR029046">
    <property type="entry name" value="LolA/LolB/LppX"/>
</dbReference>